<keyword evidence="3" id="KW-1185">Reference proteome</keyword>
<dbReference type="EMBL" id="AFBN01000092">
    <property type="protein sequence ID" value="EGF52655.1"/>
    <property type="molecule type" value="Genomic_DNA"/>
</dbReference>
<dbReference type="HOGENOM" id="CLU_2840586_0_0_10"/>
<dbReference type="InterPro" id="IPR025399">
    <property type="entry name" value="DUF4372"/>
</dbReference>
<dbReference type="STRING" id="763034.HMPREF9446_02923"/>
<name>F3PVZ3_9BACE</name>
<reference evidence="2 3" key="1">
    <citation type="submission" date="2011-02" db="EMBL/GenBank/DDBJ databases">
        <authorList>
            <person name="Weinstock G."/>
            <person name="Sodergren E."/>
            <person name="Clifton S."/>
            <person name="Fulton L."/>
            <person name="Fulton B."/>
            <person name="Courtney L."/>
            <person name="Fronick C."/>
            <person name="Harrison M."/>
            <person name="Strong C."/>
            <person name="Farmer C."/>
            <person name="Delahaunty K."/>
            <person name="Markovic C."/>
            <person name="Hall O."/>
            <person name="Minx P."/>
            <person name="Tomlinson C."/>
            <person name="Mitreva M."/>
            <person name="Hou S."/>
            <person name="Chen J."/>
            <person name="Wollam A."/>
            <person name="Pepin K.H."/>
            <person name="Johnson M."/>
            <person name="Bhonagiri V."/>
            <person name="Zhang X."/>
            <person name="Suruliraj S."/>
            <person name="Warren W."/>
            <person name="Chinwalla A."/>
            <person name="Mardis E.R."/>
            <person name="Wilson R.K."/>
        </authorList>
    </citation>
    <scope>NUCLEOTIDE SEQUENCE [LARGE SCALE GENOMIC DNA]</scope>
    <source>
        <strain evidence="2 3">YIT 12057</strain>
    </source>
</reference>
<evidence type="ECO:0000313" key="2">
    <source>
        <dbReference type="EMBL" id="EGF52655.1"/>
    </source>
</evidence>
<dbReference type="AlphaFoldDB" id="F3PVZ3"/>
<dbReference type="RefSeq" id="WP_009126152.1">
    <property type="nucleotide sequence ID" value="NZ_GL882685.1"/>
</dbReference>
<gene>
    <name evidence="2" type="ORF">HMPREF9446_02923</name>
</gene>
<protein>
    <recommendedName>
        <fullName evidence="1">DUF4372 domain-containing protein</fullName>
    </recommendedName>
</protein>
<dbReference type="Proteomes" id="UP000003416">
    <property type="component" value="Unassembled WGS sequence"/>
</dbReference>
<organism evidence="2 3">
    <name type="scientific">Bacteroides fluxus YIT 12057</name>
    <dbReference type="NCBI Taxonomy" id="763034"/>
    <lineage>
        <taxon>Bacteria</taxon>
        <taxon>Pseudomonadati</taxon>
        <taxon>Bacteroidota</taxon>
        <taxon>Bacteroidia</taxon>
        <taxon>Bacteroidales</taxon>
        <taxon>Bacteroidaceae</taxon>
        <taxon>Bacteroides</taxon>
    </lineage>
</organism>
<accession>F3PVZ3</accession>
<dbReference type="eggNOG" id="COG3385">
    <property type="taxonomic scope" value="Bacteria"/>
</dbReference>
<sequence length="65" mass="7915">MVIFRPLCIKTHIFAQLAKFLDRSKFSRIVTKYEGDKYIKSYTYWNQLLTMIFGQFSNRESEIWL</sequence>
<evidence type="ECO:0000313" key="3">
    <source>
        <dbReference type="Proteomes" id="UP000003416"/>
    </source>
</evidence>
<evidence type="ECO:0000259" key="1">
    <source>
        <dbReference type="Pfam" id="PF14294"/>
    </source>
</evidence>
<dbReference type="Pfam" id="PF14294">
    <property type="entry name" value="DUF4372"/>
    <property type="match status" value="1"/>
</dbReference>
<proteinExistence type="predicted"/>
<comment type="caution">
    <text evidence="2">The sequence shown here is derived from an EMBL/GenBank/DDBJ whole genome shotgun (WGS) entry which is preliminary data.</text>
</comment>
<dbReference type="GeneID" id="86051441"/>
<feature type="domain" description="DUF4372" evidence="1">
    <location>
        <begin position="12"/>
        <end position="61"/>
    </location>
</feature>